<dbReference type="GO" id="GO:0015658">
    <property type="term" value="F:branched-chain amino acid transmembrane transporter activity"/>
    <property type="evidence" value="ECO:0007669"/>
    <property type="project" value="TreeGrafter"/>
</dbReference>
<dbReference type="InterPro" id="IPR027417">
    <property type="entry name" value="P-loop_NTPase"/>
</dbReference>
<dbReference type="EMBL" id="JANFYT010000004">
    <property type="protein sequence ID" value="MCQ4813288.1"/>
    <property type="molecule type" value="Genomic_DNA"/>
</dbReference>
<dbReference type="InterPro" id="IPR003439">
    <property type="entry name" value="ABC_transporter-like_ATP-bd"/>
</dbReference>
<evidence type="ECO:0000313" key="8">
    <source>
        <dbReference type="Proteomes" id="UP001205919"/>
    </source>
</evidence>
<dbReference type="GO" id="GO:0005524">
    <property type="term" value="F:ATP binding"/>
    <property type="evidence" value="ECO:0007669"/>
    <property type="project" value="UniProtKB-KW"/>
</dbReference>
<dbReference type="Proteomes" id="UP001205919">
    <property type="component" value="Unassembled WGS sequence"/>
</dbReference>
<keyword evidence="3" id="KW-0547">Nucleotide-binding</keyword>
<sequence>MMAAMLEVKDIRCAYDQVPVIHGISLHVNEGEVVAILGANGAGKSTMMRTIAGLMHPTAGSISFGGSDITKMPASKSIKLGLSYVPEGRRLFSKLTVRENLELGAFSSGDKGSVKDRLEEMYELFPILKSRSNQTAETMSGGEQQMCAIARGLMSRPKLIMLDELSLGLQPSLVERVFEAVTEIRRRGVTILLVEQMVQEALEIADRGYVLQTGRVVQEGTAQELLDSDEVRKAYMGI</sequence>
<feature type="domain" description="ABC transporter" evidence="6">
    <location>
        <begin position="6"/>
        <end position="238"/>
    </location>
</feature>
<evidence type="ECO:0000313" key="7">
    <source>
        <dbReference type="EMBL" id="MCQ4813288.1"/>
    </source>
</evidence>
<proteinExistence type="inferred from homology"/>
<keyword evidence="5" id="KW-0029">Amino-acid transport</keyword>
<gene>
    <name evidence="7" type="ORF">NE630_02485</name>
</gene>
<dbReference type="InterPro" id="IPR052156">
    <property type="entry name" value="BCAA_Transport_ATP-bd_LivF"/>
</dbReference>
<reference evidence="7 8" key="1">
    <citation type="submission" date="2022-06" db="EMBL/GenBank/DDBJ databases">
        <title>Isolation of gut microbiota from human fecal samples.</title>
        <authorList>
            <person name="Pamer E.G."/>
            <person name="Barat B."/>
            <person name="Waligurski E."/>
            <person name="Medina S."/>
            <person name="Paddock L."/>
            <person name="Mostad J."/>
        </authorList>
    </citation>
    <scope>NUCLEOTIDE SEQUENCE [LARGE SCALE GENOMIC DNA]</scope>
    <source>
        <strain evidence="7 8">DFI.9.90</strain>
    </source>
</reference>
<name>A0AAW5K418_9BACT</name>
<evidence type="ECO:0000259" key="6">
    <source>
        <dbReference type="PROSITE" id="PS50893"/>
    </source>
</evidence>
<protein>
    <submittedName>
        <fullName evidence="7">ABC transporter ATP-binding protein</fullName>
    </submittedName>
</protein>
<evidence type="ECO:0000256" key="3">
    <source>
        <dbReference type="ARBA" id="ARBA00022741"/>
    </source>
</evidence>
<dbReference type="Pfam" id="PF00005">
    <property type="entry name" value="ABC_tran"/>
    <property type="match status" value="1"/>
</dbReference>
<comment type="similarity">
    <text evidence="1">Belongs to the ABC transporter superfamily.</text>
</comment>
<organism evidence="7 8">
    <name type="scientific">Cloacibacillus evryensis</name>
    <dbReference type="NCBI Taxonomy" id="508460"/>
    <lineage>
        <taxon>Bacteria</taxon>
        <taxon>Thermotogati</taxon>
        <taxon>Synergistota</taxon>
        <taxon>Synergistia</taxon>
        <taxon>Synergistales</taxon>
        <taxon>Synergistaceae</taxon>
        <taxon>Cloacibacillus</taxon>
    </lineage>
</organism>
<evidence type="ECO:0000256" key="5">
    <source>
        <dbReference type="ARBA" id="ARBA00022970"/>
    </source>
</evidence>
<evidence type="ECO:0000256" key="2">
    <source>
        <dbReference type="ARBA" id="ARBA00022448"/>
    </source>
</evidence>
<comment type="caution">
    <text evidence="7">The sequence shown here is derived from an EMBL/GenBank/DDBJ whole genome shotgun (WGS) entry which is preliminary data.</text>
</comment>
<dbReference type="GO" id="GO:0015807">
    <property type="term" value="P:L-amino acid transport"/>
    <property type="evidence" value="ECO:0007669"/>
    <property type="project" value="TreeGrafter"/>
</dbReference>
<keyword evidence="2" id="KW-0813">Transport</keyword>
<dbReference type="PANTHER" id="PTHR43820:SF4">
    <property type="entry name" value="HIGH-AFFINITY BRANCHED-CHAIN AMINO ACID TRANSPORT ATP-BINDING PROTEIN LIVF"/>
    <property type="match status" value="1"/>
</dbReference>
<dbReference type="AlphaFoldDB" id="A0AAW5K418"/>
<dbReference type="SUPFAM" id="SSF52540">
    <property type="entry name" value="P-loop containing nucleoside triphosphate hydrolases"/>
    <property type="match status" value="1"/>
</dbReference>
<dbReference type="SMART" id="SM00382">
    <property type="entry name" value="AAA"/>
    <property type="match status" value="1"/>
</dbReference>
<dbReference type="PANTHER" id="PTHR43820">
    <property type="entry name" value="HIGH-AFFINITY BRANCHED-CHAIN AMINO ACID TRANSPORT ATP-BINDING PROTEIN LIVF"/>
    <property type="match status" value="1"/>
</dbReference>
<dbReference type="GO" id="GO:0016887">
    <property type="term" value="F:ATP hydrolysis activity"/>
    <property type="evidence" value="ECO:0007669"/>
    <property type="project" value="InterPro"/>
</dbReference>
<dbReference type="PROSITE" id="PS50893">
    <property type="entry name" value="ABC_TRANSPORTER_2"/>
    <property type="match status" value="1"/>
</dbReference>
<evidence type="ECO:0000256" key="4">
    <source>
        <dbReference type="ARBA" id="ARBA00022840"/>
    </source>
</evidence>
<dbReference type="Gene3D" id="3.40.50.300">
    <property type="entry name" value="P-loop containing nucleotide triphosphate hydrolases"/>
    <property type="match status" value="1"/>
</dbReference>
<accession>A0AAW5K418</accession>
<keyword evidence="8" id="KW-1185">Reference proteome</keyword>
<evidence type="ECO:0000256" key="1">
    <source>
        <dbReference type="ARBA" id="ARBA00005417"/>
    </source>
</evidence>
<dbReference type="CDD" id="cd03224">
    <property type="entry name" value="ABC_TM1139_LivF_branched"/>
    <property type="match status" value="1"/>
</dbReference>
<dbReference type="InterPro" id="IPR003593">
    <property type="entry name" value="AAA+_ATPase"/>
</dbReference>
<keyword evidence="4 7" id="KW-0067">ATP-binding</keyword>